<evidence type="ECO:0000313" key="2">
    <source>
        <dbReference type="Proteomes" id="UP000317010"/>
    </source>
</evidence>
<protein>
    <submittedName>
        <fullName evidence="1">Uncharacterized protein</fullName>
    </submittedName>
</protein>
<reference evidence="1 2" key="1">
    <citation type="submission" date="2019-07" db="EMBL/GenBank/DDBJ databases">
        <title>Genomic Encyclopedia of Archaeal and Bacterial Type Strains, Phase II (KMG-II): from individual species to whole genera.</title>
        <authorList>
            <person name="Goeker M."/>
        </authorList>
    </citation>
    <scope>NUCLEOTIDE SEQUENCE [LARGE SCALE GENOMIC DNA]</scope>
    <source>
        <strain evidence="1 2">ATCC BAA-1854</strain>
    </source>
</reference>
<gene>
    <name evidence="1" type="ORF">JN11_04233</name>
</gene>
<dbReference type="Proteomes" id="UP000317010">
    <property type="component" value="Unassembled WGS sequence"/>
</dbReference>
<dbReference type="EMBL" id="VLLI01000014">
    <property type="protein sequence ID" value="TWI95958.1"/>
    <property type="molecule type" value="Genomic_DNA"/>
</dbReference>
<dbReference type="InterPro" id="IPR028994">
    <property type="entry name" value="Integrin_alpha_N"/>
</dbReference>
<comment type="caution">
    <text evidence="1">The sequence shown here is derived from an EMBL/GenBank/DDBJ whole genome shotgun (WGS) entry which is preliminary data.</text>
</comment>
<dbReference type="SUPFAM" id="SSF69318">
    <property type="entry name" value="Integrin alpha N-terminal domain"/>
    <property type="match status" value="1"/>
</dbReference>
<dbReference type="AlphaFoldDB" id="A0A562TRT4"/>
<name>A0A562TRT4_9SPHI</name>
<accession>A0A562TRT4</accession>
<sequence length="335" mass="39004">MHRQSRFIILVSVLLIMSCNNIGNQFRGKETVNASWKKIPDSWIKKATQFTYKKPDTTLLSEFAKFIKPDTLNNPHAMHVDPDYGFVFNIVRADLDGDGNDELLCLQGWDVSSPSLCVFKQVNNNWYLIYMEEIDTFYNSPTLYIANNYSRNKTFYLRRVYDHGSGIYIDGYSFYKLTNNHVYKCLDIINDAHIYGWGLYLNQSVKSTFEFDGDSDDDLSVDYTYNFFPGSIYKSDCPWCAHEDLPLINGEENMDYVYNNKEHKYKLDIPKYENKADDLTAEKIACFADFGNDSLFVKAFRRHIDTTLKIGTPLQKKILRKYLSLVDKNKTVITQ</sequence>
<dbReference type="PROSITE" id="PS51257">
    <property type="entry name" value="PROKAR_LIPOPROTEIN"/>
    <property type="match status" value="1"/>
</dbReference>
<organism evidence="1 2">
    <name type="scientific">Mucilaginibacter frigoritolerans</name>
    <dbReference type="NCBI Taxonomy" id="652788"/>
    <lineage>
        <taxon>Bacteria</taxon>
        <taxon>Pseudomonadati</taxon>
        <taxon>Bacteroidota</taxon>
        <taxon>Sphingobacteriia</taxon>
        <taxon>Sphingobacteriales</taxon>
        <taxon>Sphingobacteriaceae</taxon>
        <taxon>Mucilaginibacter</taxon>
    </lineage>
</organism>
<evidence type="ECO:0000313" key="1">
    <source>
        <dbReference type="EMBL" id="TWI95958.1"/>
    </source>
</evidence>
<keyword evidence="2" id="KW-1185">Reference proteome</keyword>
<proteinExistence type="predicted"/>